<feature type="region of interest" description="Disordered" evidence="1">
    <location>
        <begin position="797"/>
        <end position="847"/>
    </location>
</feature>
<feature type="compositionally biased region" description="Polar residues" evidence="1">
    <location>
        <begin position="824"/>
        <end position="837"/>
    </location>
</feature>
<dbReference type="OrthoDB" id="49144at2759"/>
<evidence type="ECO:0000256" key="1">
    <source>
        <dbReference type="SAM" id="MobiDB-lite"/>
    </source>
</evidence>
<feature type="compositionally biased region" description="Basic and acidic residues" evidence="1">
    <location>
        <begin position="1338"/>
        <end position="1351"/>
    </location>
</feature>
<dbReference type="Gene3D" id="1.25.40.10">
    <property type="entry name" value="Tetratricopeptide repeat domain"/>
    <property type="match status" value="1"/>
</dbReference>
<dbReference type="EMBL" id="KV784371">
    <property type="protein sequence ID" value="OEU10596.1"/>
    <property type="molecule type" value="Genomic_DNA"/>
</dbReference>
<dbReference type="InterPro" id="IPR011990">
    <property type="entry name" value="TPR-like_helical_dom_sf"/>
</dbReference>
<feature type="region of interest" description="Disordered" evidence="1">
    <location>
        <begin position="1316"/>
        <end position="1351"/>
    </location>
</feature>
<proteinExistence type="predicted"/>
<keyword evidence="3" id="KW-1185">Reference proteome</keyword>
<name>A0A1E7EXM0_9STRA</name>
<sequence length="2046" mass="228124">MGNEVSTSTGRSVNLEHEDFQVEGLIPLEIKRNSCGDKVEQVSSDIDNTGDNDNNNRITVERKYSHSNPNLNHSQGDFFSGGLLLGALAGTEQNDRRVFRDPVLDAVAAGSAVRKKKHERAQQIRQQRFSSLYADNEWKTSLRRLAKTASSTVKTVAHVAAPHLNDAKKVVVSSATEFAHDVKKEWEKGNETQFVNDEETVTIYSISEFTSSPSLHTRQGSASSAISDDFFASHSKQNSLLAFPSSLPNLDEKFEESEDLLKIKKDESDDDDDNDKSKNRKTNPRQLMASKKSSQEERSTVSIIASSQIHEESERAISNLNEEENDDGKTVVIDVSVDVRKVDTQLAQCHIEENNEKLSTSICEKQHNSTTHNNHSMKTRSKIEEPNVQSDRSKQIYTAMDTNSTLPLQTRIVNKNDIEEIGSQTNIIDGTMSFELPFDEKKEQENYKIQQMTAGEIAIRSGTVSCDMLNATEQAVSNGVNGRNDVSGIKVSPSENEMTRKDFDAVPPTEIAFLKRDNSKHTPETTTAKPTRPKGVDEKLKGLVVDTTIQDKDFDIRPENDDIGSTMELDGISNKIHKDCERDSVFDEKETNNIHLLNRTPDGKEANRTLPLFDMNEDSIYQNKDVDTVKIRDGTMTNPEEKFTASFEQSIFEDRKSIVKYVVTKLTGFDIEVKDKTHKLDLFDPTLSFDRPVVDSIFGKQMNTTFASSSLSSPPEIQTCHQIEDKRSCRHSIEEMNEHISMFDFVPAKRKISSEPDKEENCFRLRSNVSQERSQQRALLKEDSAVSLDNLLDSLSTQQNSFHSRPFSTSSRRPNSRRLHRQGSKMSLRSLVNTKSARSPYETPVENRSLVDGKQTDLNPANDGCEMVRWDSDAEANFPSVPDTEEMTEAIERSEHFHETLMAFSSLENLQFLENFPHRKSPEVSKSMASLIWRQLLANWKHAESCRAMLTRPSSIPLSNLVRQTGFFDDDDTLSSSMSTINFRFDSKNVSFSNDFVSADAYSLLRNIHDNCYDRTHKDYLVLTRFLCDIGPLPSLYGVSCRRNGSAIHSSLRHDFSTTHKTNQQEDTPTIKDIQKEAKEQLTNLETVIDCIVQYSTHNDPQTTDTEGDYISFSAGVKDYSSIRKKATRKYNGDVSQVKDALRGEITFPDEGSLICGLYSLHNLAEHNGNRKKIGSTKSVPSFKIVRLKNLFRTTKAGSEFYHSLPTGYRHILVNLRLNGGLIAELQFQIAQFFGVMGVEGYSLHREIVSFEMENRKETITRNTDTQLSKEKKESLFGVSTTDFVRSVLTTPTKLATVSLVDQRIHDTNRADTKDADVTTASVTEPTTKPNEDLVIATRKDEDKSTDEAPKKVPLVGIAALAAQAALKKNSAKQSTDEVPEKVPLVGIAALAAQAALNRSQKKDEEAPNKAPVGGITATAAQAALKRSQKKDEEAPNKAPVGGIAATAAQAALKRSQKKDEEALHKAPVGGIAAMAAQAALKRSQKKDEEDPNKAPVGGIAAMAAQAALKRSQKKDVEAPKKAPLVGIAAMAAQAALKKNSLKQSIHEAPKTDPVGGTASLILISAVFEAGIPEAISNPRHLPAFYLLQQIACNMAVEKDWTKASDILSSLLMRCEQNLSPCHPTTLSTMLDLAGAMTEAKKDDFAKSIISGLLDLLSNFLFETESLFFDRRYYEYYHANNSNKVVAFDDCVDAVDIMQAFAINFHRELSRDFLKLLGPDNRIRLLNHSLVADSFSVLANCLSASEEIENKIPGSKTKPTSSEDDTAISRYFWSMAYSQYDLALRGWTKVESLIHPNAASITLSIARCLRELGKLNQALRILETLVSCMEQKVDDILATATVASFGSDQNSIQMKHYRSSSSSMDRLTFISGRHVPISHFASASPSLEVITCEREQTTVLCLWMMAVLTVEQNPDEGGRCRALSLLHTASLTLQRALNMPDNYLDDRTHMVFLDLYDQIEGEALDIFEPLEAIQLMDEWETSCNNSRLQKMGEDKSSPRKKRAPWEISTPMREKRQWTSPRANRRSGDASATRSGNATNFTNHNMN</sequence>
<organism evidence="2 3">
    <name type="scientific">Fragilariopsis cylindrus CCMP1102</name>
    <dbReference type="NCBI Taxonomy" id="635003"/>
    <lineage>
        <taxon>Eukaryota</taxon>
        <taxon>Sar</taxon>
        <taxon>Stramenopiles</taxon>
        <taxon>Ochrophyta</taxon>
        <taxon>Bacillariophyta</taxon>
        <taxon>Bacillariophyceae</taxon>
        <taxon>Bacillariophycidae</taxon>
        <taxon>Bacillariales</taxon>
        <taxon>Bacillariaceae</taxon>
        <taxon>Fragilariopsis</taxon>
    </lineage>
</organism>
<feature type="compositionally biased region" description="Basic residues" evidence="1">
    <location>
        <begin position="814"/>
        <end position="823"/>
    </location>
</feature>
<feature type="region of interest" description="Disordered" evidence="1">
    <location>
        <begin position="1987"/>
        <end position="2046"/>
    </location>
</feature>
<feature type="compositionally biased region" description="Polar residues" evidence="1">
    <location>
        <begin position="2029"/>
        <end position="2046"/>
    </location>
</feature>
<accession>A0A1E7EXM0</accession>
<feature type="region of interest" description="Disordered" evidence="1">
    <location>
        <begin position="367"/>
        <end position="390"/>
    </location>
</feature>
<evidence type="ECO:0000313" key="3">
    <source>
        <dbReference type="Proteomes" id="UP000095751"/>
    </source>
</evidence>
<dbReference type="Proteomes" id="UP000095751">
    <property type="component" value="Unassembled WGS sequence"/>
</dbReference>
<dbReference type="KEGG" id="fcy:FRACYDRAFT_247138"/>
<dbReference type="InParanoid" id="A0A1E7EXM0"/>
<reference evidence="2 3" key="1">
    <citation type="submission" date="2016-09" db="EMBL/GenBank/DDBJ databases">
        <title>Extensive genetic diversity and differential bi-allelic expression allows diatom success in the polar Southern Ocean.</title>
        <authorList>
            <consortium name="DOE Joint Genome Institute"/>
            <person name="Mock T."/>
            <person name="Otillar R.P."/>
            <person name="Strauss J."/>
            <person name="Dupont C."/>
            <person name="Frickenhaus S."/>
            <person name="Maumus F."/>
            <person name="Mcmullan M."/>
            <person name="Sanges R."/>
            <person name="Schmutz J."/>
            <person name="Toseland A."/>
            <person name="Valas R."/>
            <person name="Veluchamy A."/>
            <person name="Ward B.J."/>
            <person name="Allen A."/>
            <person name="Barry K."/>
            <person name="Falciatore A."/>
            <person name="Ferrante M."/>
            <person name="Fortunato A.E."/>
            <person name="Gloeckner G."/>
            <person name="Gruber A."/>
            <person name="Hipkin R."/>
            <person name="Janech M."/>
            <person name="Kroth P."/>
            <person name="Leese F."/>
            <person name="Lindquist E."/>
            <person name="Lyon B.R."/>
            <person name="Martin J."/>
            <person name="Mayer C."/>
            <person name="Parker M."/>
            <person name="Quesneville H."/>
            <person name="Raymond J."/>
            <person name="Uhlig C."/>
            <person name="Valentin K.U."/>
            <person name="Worden A.Z."/>
            <person name="Armbrust E.V."/>
            <person name="Bowler C."/>
            <person name="Green B."/>
            <person name="Moulton V."/>
            <person name="Van Oosterhout C."/>
            <person name="Grigoriev I."/>
        </authorList>
    </citation>
    <scope>NUCLEOTIDE SEQUENCE [LARGE SCALE GENOMIC DNA]</scope>
    <source>
        <strain evidence="2 3">CCMP1102</strain>
    </source>
</reference>
<feature type="region of interest" description="Disordered" evidence="1">
    <location>
        <begin position="262"/>
        <end position="312"/>
    </location>
</feature>
<gene>
    <name evidence="2" type="ORF">FRACYDRAFT_247138</name>
</gene>
<protein>
    <submittedName>
        <fullName evidence="2">Uncharacterized protein</fullName>
    </submittedName>
</protein>
<feature type="compositionally biased region" description="Polar residues" evidence="1">
    <location>
        <begin position="797"/>
        <end position="813"/>
    </location>
</feature>
<feature type="region of interest" description="Disordered" evidence="1">
    <location>
        <begin position="1421"/>
        <end position="1443"/>
    </location>
</feature>
<feature type="compositionally biased region" description="Polar residues" evidence="1">
    <location>
        <begin position="1319"/>
        <end position="1329"/>
    </location>
</feature>
<evidence type="ECO:0000313" key="2">
    <source>
        <dbReference type="EMBL" id="OEU10596.1"/>
    </source>
</evidence>